<name>A0A8W7P8I1_ANOCL</name>
<dbReference type="EnsemblMetazoa" id="ACOM027427-RA">
    <property type="protein sequence ID" value="ACOM027427-PA.1"/>
    <property type="gene ID" value="ACOM027427"/>
</dbReference>
<evidence type="ECO:0000313" key="1">
    <source>
        <dbReference type="EnsemblMetazoa" id="ACOM027427-PA.1"/>
    </source>
</evidence>
<dbReference type="Proteomes" id="UP000075882">
    <property type="component" value="Unassembled WGS sequence"/>
</dbReference>
<accession>A0A8W7P8I1</accession>
<proteinExistence type="predicted"/>
<sequence length="182" mass="17588">MPLSLLLPQSTVSGLSAGGEVGAAGGTTIADVCVDPLLRAGSAPERTSLGSGAAAADETTGGCFESCTGTRPGGSPPRDSFCAPEEGVVPDDTADETPFSTAFMIAVIFGNCPGAAAALPPFALPLVVACDDAGSGGCSGCSAGMLAVAWVKAALSCELIIAGMAAAFTNIPPVGVMNSCCG</sequence>
<dbReference type="AlphaFoldDB" id="A0A8W7P8I1"/>
<organism evidence="1">
    <name type="scientific">Anopheles coluzzii</name>
    <name type="common">African malaria mosquito</name>
    <dbReference type="NCBI Taxonomy" id="1518534"/>
    <lineage>
        <taxon>Eukaryota</taxon>
        <taxon>Metazoa</taxon>
        <taxon>Ecdysozoa</taxon>
        <taxon>Arthropoda</taxon>
        <taxon>Hexapoda</taxon>
        <taxon>Insecta</taxon>
        <taxon>Pterygota</taxon>
        <taxon>Neoptera</taxon>
        <taxon>Endopterygota</taxon>
        <taxon>Diptera</taxon>
        <taxon>Nematocera</taxon>
        <taxon>Culicoidea</taxon>
        <taxon>Culicidae</taxon>
        <taxon>Anophelinae</taxon>
        <taxon>Anopheles</taxon>
    </lineage>
</organism>
<reference evidence="1" key="1">
    <citation type="submission" date="2022-08" db="UniProtKB">
        <authorList>
            <consortium name="EnsemblMetazoa"/>
        </authorList>
    </citation>
    <scope>IDENTIFICATION</scope>
</reference>
<protein>
    <submittedName>
        <fullName evidence="1">Uncharacterized protein</fullName>
    </submittedName>
</protein>